<dbReference type="Gene3D" id="3.40.50.11720">
    <property type="entry name" value="3-Deoxy-D-manno-octulosonic-acid transferase, N-terminal domain"/>
    <property type="match status" value="1"/>
</dbReference>
<dbReference type="FunFam" id="3.40.50.2000:FF:000032">
    <property type="entry name" value="3-deoxy-D-manno-octulosonic acid transferase"/>
    <property type="match status" value="1"/>
</dbReference>
<dbReference type="InterPro" id="IPR038107">
    <property type="entry name" value="Glycos_transf_N_sf"/>
</dbReference>
<protein>
    <recommendedName>
        <fullName evidence="5 12">3-deoxy-D-manno-octulosonic acid transferase</fullName>
        <shortName evidence="12">Kdo transferase</shortName>
        <ecNumber evidence="4 12">2.4.99.12</ecNumber>
    </recommendedName>
    <alternativeName>
        <fullName evidence="8 12">Lipid IV(A) 3-deoxy-D-manno-octulosonic acid transferase</fullName>
    </alternativeName>
</protein>
<dbReference type="Pfam" id="PF04413">
    <property type="entry name" value="Glycos_transf_N"/>
    <property type="match status" value="1"/>
</dbReference>
<comment type="function">
    <text evidence="12">Involved in lipopolysaccharide (LPS) biosynthesis. Catalyzes the transfer of 3-deoxy-D-manno-octulosonate (Kdo) residue(s) from CMP-Kdo to lipid IV(A), the tetraacyldisaccharide-1,4'-bisphosphate precursor of lipid A.</text>
</comment>
<dbReference type="EMBL" id="PSYR01000001">
    <property type="protein sequence ID" value="RCN58263.1"/>
    <property type="molecule type" value="Genomic_DNA"/>
</dbReference>
<evidence type="ECO:0000256" key="2">
    <source>
        <dbReference type="ARBA" id="ARBA00004713"/>
    </source>
</evidence>
<dbReference type="PANTHER" id="PTHR42755">
    <property type="entry name" value="3-DEOXY-MANNO-OCTULOSONATE CYTIDYLYLTRANSFERASE"/>
    <property type="match status" value="1"/>
</dbReference>
<evidence type="ECO:0000256" key="10">
    <source>
        <dbReference type="PIRSR" id="PIRSR639901-1"/>
    </source>
</evidence>
<keyword evidence="12" id="KW-0448">Lipopolysaccharide biosynthesis</keyword>
<evidence type="ECO:0000256" key="6">
    <source>
        <dbReference type="ARBA" id="ARBA00022679"/>
    </source>
</evidence>
<evidence type="ECO:0000256" key="5">
    <source>
        <dbReference type="ARBA" id="ARBA00019077"/>
    </source>
</evidence>
<evidence type="ECO:0000256" key="1">
    <source>
        <dbReference type="ARBA" id="ARBA00004388"/>
    </source>
</evidence>
<dbReference type="NCBIfam" id="NF004388">
    <property type="entry name" value="PRK05749.1-4"/>
    <property type="match status" value="1"/>
</dbReference>
<comment type="catalytic activity">
    <reaction evidence="9 12">
        <text>lipid IVA (E. coli) + CMP-3-deoxy-beta-D-manno-octulosonate = alpha-Kdo-(2-&gt;6)-lipid IVA (E. coli) + CMP + H(+)</text>
        <dbReference type="Rhea" id="RHEA:28066"/>
        <dbReference type="ChEBI" id="CHEBI:15378"/>
        <dbReference type="ChEBI" id="CHEBI:58603"/>
        <dbReference type="ChEBI" id="CHEBI:60364"/>
        <dbReference type="ChEBI" id="CHEBI:60377"/>
        <dbReference type="ChEBI" id="CHEBI:85987"/>
        <dbReference type="EC" id="2.4.99.12"/>
    </reaction>
</comment>
<evidence type="ECO:0000256" key="4">
    <source>
        <dbReference type="ARBA" id="ARBA00012621"/>
    </source>
</evidence>
<dbReference type="RefSeq" id="WP_114282080.1">
    <property type="nucleotide sequence ID" value="NZ_PSYR01000001.1"/>
</dbReference>
<dbReference type="GO" id="GO:0043842">
    <property type="term" value="F:Kdo transferase activity"/>
    <property type="evidence" value="ECO:0007669"/>
    <property type="project" value="UniProtKB-EC"/>
</dbReference>
<dbReference type="InterPro" id="IPR039901">
    <property type="entry name" value="Kdotransferase"/>
</dbReference>
<evidence type="ECO:0000256" key="11">
    <source>
        <dbReference type="PIRSR" id="PIRSR639901-2"/>
    </source>
</evidence>
<accession>A0A368HFT6</accession>
<comment type="subcellular location">
    <subcellularLocation>
        <location evidence="1">Cell inner membrane</location>
        <topology evidence="1">Single-pass membrane protein</topology>
        <orientation evidence="1">Cytoplasmic side</orientation>
    </subcellularLocation>
    <subcellularLocation>
        <location evidence="12">Cell membrane</location>
    </subcellularLocation>
</comment>
<sequence length="426" mass="46325">MMWYTLIARVLLPFALLRLWWRSRHDADYAPRWTERLGYGEPIAGAPIWVHAVSVGETRAAAPLIRSLLDEHPDAPLLITTTTLTGAAQVAMLFGDSVIHRFAPFDLPRAVARFLDRTRPRVAVILETEIWPQLFTALERRHIPVFLANVRLSERSRRRYRHIPRLIAKTLAIPAVIAAQSAADAARLRTLGAPASRVHVIGNMKFELQPTAGLREAAQALRLAWGDRPVWVAASTHQGEEETVLGAYKVLREGFPRLLLVLAPRHPERFESVGRLVRAAGLAVVARSTGLPVTDATQVLLGDTMGELMLFFAASDCAFIGGSLVDTGGHNPLEALALGVPVVFGPHMFNFDEIAQLTLQAGAGIQVADEDGLIAATRLYLGDARLRQTASTAGESLVRAHQGALGRTHALLAPFLTNPSPSSAGL</sequence>
<feature type="site" description="Transition state stabilizer" evidence="11">
    <location>
        <position position="127"/>
    </location>
</feature>
<dbReference type="GO" id="GO:0005886">
    <property type="term" value="C:plasma membrane"/>
    <property type="evidence" value="ECO:0007669"/>
    <property type="project" value="UniProtKB-SubCell"/>
</dbReference>
<dbReference type="Proteomes" id="UP000253250">
    <property type="component" value="Unassembled WGS sequence"/>
</dbReference>
<dbReference type="CDD" id="cd01635">
    <property type="entry name" value="Glycosyltransferase_GTB-type"/>
    <property type="match status" value="1"/>
</dbReference>
<evidence type="ECO:0000256" key="7">
    <source>
        <dbReference type="ARBA" id="ARBA00022968"/>
    </source>
</evidence>
<comment type="pathway">
    <text evidence="2 12">Bacterial outer membrane biogenesis; LPS core biosynthesis.</text>
</comment>
<dbReference type="UniPathway" id="UPA00958"/>
<proteinExistence type="inferred from homology"/>
<evidence type="ECO:0000256" key="3">
    <source>
        <dbReference type="ARBA" id="ARBA00006380"/>
    </source>
</evidence>
<dbReference type="GO" id="GO:0009244">
    <property type="term" value="P:lipopolysaccharide core region biosynthetic process"/>
    <property type="evidence" value="ECO:0007669"/>
    <property type="project" value="UniProtKB-UniRule"/>
</dbReference>
<evidence type="ECO:0000313" key="15">
    <source>
        <dbReference type="Proteomes" id="UP000253250"/>
    </source>
</evidence>
<dbReference type="EC" id="2.4.99.12" evidence="4 12"/>
<feature type="site" description="Transition state stabilizer" evidence="11">
    <location>
        <position position="205"/>
    </location>
</feature>
<keyword evidence="7" id="KW-0812">Transmembrane</keyword>
<name>A0A368HFT6_9GAMM</name>
<keyword evidence="15" id="KW-1185">Reference proteome</keyword>
<feature type="active site" description="Proton acceptor" evidence="10">
    <location>
        <position position="57"/>
    </location>
</feature>
<keyword evidence="12" id="KW-1003">Cell membrane</keyword>
<dbReference type="Gene3D" id="3.40.50.2000">
    <property type="entry name" value="Glycogen Phosphorylase B"/>
    <property type="match status" value="1"/>
</dbReference>
<keyword evidence="7" id="KW-0735">Signal-anchor</keyword>
<feature type="domain" description="3-deoxy-D-manno-octulosonic-acid transferase N-terminal" evidence="13">
    <location>
        <begin position="32"/>
        <end position="207"/>
    </location>
</feature>
<evidence type="ECO:0000256" key="8">
    <source>
        <dbReference type="ARBA" id="ARBA00031445"/>
    </source>
</evidence>
<dbReference type="InterPro" id="IPR007507">
    <property type="entry name" value="Glycos_transf_N"/>
</dbReference>
<evidence type="ECO:0000313" key="14">
    <source>
        <dbReference type="EMBL" id="RCN58263.1"/>
    </source>
</evidence>
<comment type="similarity">
    <text evidence="3">Belongs to the glycosyltransferase group 1 family. Glycosyltransferase 30 subfamily.</text>
</comment>
<reference evidence="14 15" key="1">
    <citation type="submission" date="2018-02" db="EMBL/GenBank/DDBJ databases">
        <title>Insights into the biology of acidophilic members of the Acidiferrobacteraceae family derived from comparative genomic analyses.</title>
        <authorList>
            <person name="Issotta F."/>
            <person name="Thyssen C."/>
            <person name="Mena C."/>
            <person name="Moya A."/>
            <person name="Bellenberg S."/>
            <person name="Sproer C."/>
            <person name="Covarrubias P.C."/>
            <person name="Sand W."/>
            <person name="Quatrini R."/>
            <person name="Vera M."/>
        </authorList>
    </citation>
    <scope>NUCLEOTIDE SEQUENCE [LARGE SCALE GENOMIC DNA]</scope>
    <source>
        <strain evidence="15">m-1</strain>
    </source>
</reference>
<evidence type="ECO:0000256" key="9">
    <source>
        <dbReference type="ARBA" id="ARBA00049183"/>
    </source>
</evidence>
<evidence type="ECO:0000256" key="12">
    <source>
        <dbReference type="RuleBase" id="RU365103"/>
    </source>
</evidence>
<dbReference type="SUPFAM" id="SSF53756">
    <property type="entry name" value="UDP-Glycosyltransferase/glycogen phosphorylase"/>
    <property type="match status" value="1"/>
</dbReference>
<dbReference type="PANTHER" id="PTHR42755:SF1">
    <property type="entry name" value="3-DEOXY-D-MANNO-OCTULOSONIC ACID TRANSFERASE, MITOCHONDRIAL-RELATED"/>
    <property type="match status" value="1"/>
</dbReference>
<dbReference type="OrthoDB" id="9789797at2"/>
<organism evidence="14 15">
    <name type="scientific">Acidiferrobacter thiooxydans</name>
    <dbReference type="NCBI Taxonomy" id="163359"/>
    <lineage>
        <taxon>Bacteria</taxon>
        <taxon>Pseudomonadati</taxon>
        <taxon>Pseudomonadota</taxon>
        <taxon>Gammaproteobacteria</taxon>
        <taxon>Acidiferrobacterales</taxon>
        <taxon>Acidiferrobacteraceae</taxon>
        <taxon>Acidiferrobacter</taxon>
    </lineage>
</organism>
<keyword evidence="12" id="KW-0472">Membrane</keyword>
<comment type="caution">
    <text evidence="14">The sequence shown here is derived from an EMBL/GenBank/DDBJ whole genome shotgun (WGS) entry which is preliminary data.</text>
</comment>
<evidence type="ECO:0000259" key="13">
    <source>
        <dbReference type="Pfam" id="PF04413"/>
    </source>
</evidence>
<dbReference type="FunFam" id="3.40.50.11720:FF:000001">
    <property type="entry name" value="3-deoxy-D-manno-octulosonic acid transferase"/>
    <property type="match status" value="1"/>
</dbReference>
<dbReference type="GO" id="GO:0009245">
    <property type="term" value="P:lipid A biosynthetic process"/>
    <property type="evidence" value="ECO:0007669"/>
    <property type="project" value="TreeGrafter"/>
</dbReference>
<dbReference type="AlphaFoldDB" id="A0A368HFT6"/>
<keyword evidence="6 12" id="KW-0808">Transferase</keyword>
<gene>
    <name evidence="14" type="ORF">C4900_00205</name>
</gene>